<comment type="caution">
    <text evidence="6">The sequence shown here is derived from an EMBL/GenBank/DDBJ whole genome shotgun (WGS) entry which is preliminary data.</text>
</comment>
<evidence type="ECO:0000256" key="2">
    <source>
        <dbReference type="ARBA" id="ARBA00013064"/>
    </source>
</evidence>
<dbReference type="InterPro" id="IPR016667">
    <property type="entry name" value="Caps_polysacc_synth_CpsB/CapC"/>
</dbReference>
<name>E6LPZ6_9FIRM</name>
<dbReference type="EMBL" id="AEPW01000079">
    <property type="protein sequence ID" value="EFU76064.1"/>
    <property type="molecule type" value="Genomic_DNA"/>
</dbReference>
<dbReference type="Proteomes" id="UP000003434">
    <property type="component" value="Unassembled WGS sequence"/>
</dbReference>
<accession>E6LPZ6</accession>
<dbReference type="Pfam" id="PF19567">
    <property type="entry name" value="CpsB_CapC"/>
    <property type="match status" value="1"/>
</dbReference>
<dbReference type="PANTHER" id="PTHR39181:SF1">
    <property type="entry name" value="TYROSINE-PROTEIN PHOSPHATASE YWQE"/>
    <property type="match status" value="1"/>
</dbReference>
<evidence type="ECO:0000256" key="4">
    <source>
        <dbReference type="ARBA" id="ARBA00022912"/>
    </source>
</evidence>
<sequence length="239" mass="27641">MKDIEHVTDIHAHFIYGVDDGARTLEESLELIKMATEQGVKKIIATPHTMPELTSTEIAKKLNIIKAKVREANIDCELYTGQEIFYSEKAIEYLKSGRYLTLADSKYILVEFDPNISYGYIKMATRDIIFAGFLPVFAHVERYQCLQKEHRLDMIRDMGAMFQMNYTSIDGGIFNKNTVMCKNMIKNGYISFMATDMHRVGEREPKVTKALLWISKNASKYFEELTYENADNIITRRMD</sequence>
<gene>
    <name evidence="6" type="ORF">HMPREF0381_2031</name>
</gene>
<dbReference type="RefSeq" id="WP_008751795.1">
    <property type="nucleotide sequence ID" value="NZ_GL622296.1"/>
</dbReference>
<dbReference type="eggNOG" id="COG4464">
    <property type="taxonomic scope" value="Bacteria"/>
</dbReference>
<protein>
    <recommendedName>
        <fullName evidence="2">protein-tyrosine-phosphatase</fullName>
        <ecNumber evidence="2">3.1.3.48</ecNumber>
    </recommendedName>
</protein>
<dbReference type="PIRSF" id="PIRSF016557">
    <property type="entry name" value="Caps_synth_CpsB"/>
    <property type="match status" value="1"/>
</dbReference>
<dbReference type="HOGENOM" id="CLU_085966_1_1_9"/>
<dbReference type="EC" id="3.1.3.48" evidence="2"/>
<evidence type="ECO:0000313" key="6">
    <source>
        <dbReference type="EMBL" id="EFU76064.1"/>
    </source>
</evidence>
<proteinExistence type="inferred from homology"/>
<keyword evidence="3 6" id="KW-0378">Hydrolase</keyword>
<evidence type="ECO:0000313" key="7">
    <source>
        <dbReference type="Proteomes" id="UP000003434"/>
    </source>
</evidence>
<dbReference type="Gene3D" id="3.20.20.140">
    <property type="entry name" value="Metal-dependent hydrolases"/>
    <property type="match status" value="1"/>
</dbReference>
<dbReference type="AlphaFoldDB" id="E6LPZ6"/>
<keyword evidence="4" id="KW-0904">Protein phosphatase</keyword>
<dbReference type="GO" id="GO:0004725">
    <property type="term" value="F:protein tyrosine phosphatase activity"/>
    <property type="evidence" value="ECO:0007669"/>
    <property type="project" value="UniProtKB-EC"/>
</dbReference>
<dbReference type="SUPFAM" id="SSF89550">
    <property type="entry name" value="PHP domain-like"/>
    <property type="match status" value="1"/>
</dbReference>
<dbReference type="PANTHER" id="PTHR39181">
    <property type="entry name" value="TYROSINE-PROTEIN PHOSPHATASE YWQE"/>
    <property type="match status" value="1"/>
</dbReference>
<reference evidence="6 7" key="1">
    <citation type="submission" date="2010-12" db="EMBL/GenBank/DDBJ databases">
        <authorList>
            <person name="Muzny D."/>
            <person name="Qin X."/>
            <person name="Deng J."/>
            <person name="Jiang H."/>
            <person name="Liu Y."/>
            <person name="Qu J."/>
            <person name="Song X.-Z."/>
            <person name="Zhang L."/>
            <person name="Thornton R."/>
            <person name="Coyle M."/>
            <person name="Francisco L."/>
            <person name="Jackson L."/>
            <person name="Javaid M."/>
            <person name="Korchina V."/>
            <person name="Kovar C."/>
            <person name="Mata R."/>
            <person name="Mathew T."/>
            <person name="Ngo R."/>
            <person name="Nguyen L."/>
            <person name="Nguyen N."/>
            <person name="Okwuonu G."/>
            <person name="Ongeri F."/>
            <person name="Pham C."/>
            <person name="Simmons D."/>
            <person name="Wilczek-Boney K."/>
            <person name="Hale W."/>
            <person name="Jakkamsetti A."/>
            <person name="Pham P."/>
            <person name="Ruth R."/>
            <person name="San Lucas F."/>
            <person name="Warren J."/>
            <person name="Zhang J."/>
            <person name="Zhao Z."/>
            <person name="Zhou C."/>
            <person name="Zhu D."/>
            <person name="Lee S."/>
            <person name="Bess C."/>
            <person name="Blankenburg K."/>
            <person name="Forbes L."/>
            <person name="Fu Q."/>
            <person name="Gubbala S."/>
            <person name="Hirani K."/>
            <person name="Jayaseelan J.C."/>
            <person name="Lara F."/>
            <person name="Munidasa M."/>
            <person name="Palculict T."/>
            <person name="Patil S."/>
            <person name="Pu L.-L."/>
            <person name="Saada N."/>
            <person name="Tang L."/>
            <person name="Weissenberger G."/>
            <person name="Zhu Y."/>
            <person name="Hemphill L."/>
            <person name="Shang Y."/>
            <person name="Youmans B."/>
            <person name="Ayvaz T."/>
            <person name="Ross M."/>
            <person name="Santibanez J."/>
            <person name="Aqrawi P."/>
            <person name="Gross S."/>
            <person name="Joshi V."/>
            <person name="Fowler G."/>
            <person name="Nazareth L."/>
            <person name="Reid J."/>
            <person name="Worley K."/>
            <person name="Petrosino J."/>
            <person name="Highlander S."/>
            <person name="Gibbs R."/>
        </authorList>
    </citation>
    <scope>NUCLEOTIDE SEQUENCE [LARGE SCALE GENOMIC DNA]</scope>
    <source>
        <strain evidence="6 7">DSM 3986</strain>
    </source>
</reference>
<dbReference type="InterPro" id="IPR016195">
    <property type="entry name" value="Pol/histidinol_Pase-like"/>
</dbReference>
<evidence type="ECO:0000256" key="3">
    <source>
        <dbReference type="ARBA" id="ARBA00022801"/>
    </source>
</evidence>
<comment type="similarity">
    <text evidence="1">Belongs to the metallo-dependent hydrolases superfamily. CpsB/CapC family.</text>
</comment>
<dbReference type="GO" id="GO:0030145">
    <property type="term" value="F:manganese ion binding"/>
    <property type="evidence" value="ECO:0007669"/>
    <property type="project" value="InterPro"/>
</dbReference>
<evidence type="ECO:0000256" key="1">
    <source>
        <dbReference type="ARBA" id="ARBA00005750"/>
    </source>
</evidence>
<evidence type="ECO:0000256" key="5">
    <source>
        <dbReference type="ARBA" id="ARBA00051722"/>
    </source>
</evidence>
<comment type="catalytic activity">
    <reaction evidence="5">
        <text>O-phospho-L-tyrosyl-[protein] + H2O = L-tyrosyl-[protein] + phosphate</text>
        <dbReference type="Rhea" id="RHEA:10684"/>
        <dbReference type="Rhea" id="RHEA-COMP:10136"/>
        <dbReference type="Rhea" id="RHEA-COMP:20101"/>
        <dbReference type="ChEBI" id="CHEBI:15377"/>
        <dbReference type="ChEBI" id="CHEBI:43474"/>
        <dbReference type="ChEBI" id="CHEBI:46858"/>
        <dbReference type="ChEBI" id="CHEBI:61978"/>
        <dbReference type="EC" id="3.1.3.48"/>
    </reaction>
</comment>
<organism evidence="6 7">
    <name type="scientific">Lachnoanaerobaculum saburreum DSM 3986</name>
    <dbReference type="NCBI Taxonomy" id="887325"/>
    <lineage>
        <taxon>Bacteria</taxon>
        <taxon>Bacillati</taxon>
        <taxon>Bacillota</taxon>
        <taxon>Clostridia</taxon>
        <taxon>Lachnospirales</taxon>
        <taxon>Lachnospiraceae</taxon>
        <taxon>Lachnoanaerobaculum</taxon>
    </lineage>
</organism>